<accession>A0A8S2SMF5</accession>
<feature type="non-terminal residue" evidence="4">
    <location>
        <position position="1"/>
    </location>
</feature>
<dbReference type="PANTHER" id="PTHR43201">
    <property type="entry name" value="ACYL-COA SYNTHETASE"/>
    <property type="match status" value="1"/>
</dbReference>
<dbReference type="Proteomes" id="UP000682733">
    <property type="component" value="Unassembled WGS sequence"/>
</dbReference>
<dbReference type="InterPro" id="IPR042099">
    <property type="entry name" value="ANL_N_sf"/>
</dbReference>
<dbReference type="AlphaFoldDB" id="A0A8S2SMF5"/>
<sequence length="87" mass="9923">MRLPSHLSSVLTDLGNIHNNNKLETEKTVDNDGWLPSSDLVIMNDDDYIKLVGRIKDMIIRGGKNIYPKEIEEVLCKHFAINDIDVM</sequence>
<dbReference type="Gene3D" id="3.40.50.12780">
    <property type="entry name" value="N-terminal domain of ligase-like"/>
    <property type="match status" value="1"/>
</dbReference>
<evidence type="ECO:0000313" key="3">
    <source>
        <dbReference type="EMBL" id="CAF1441893.1"/>
    </source>
</evidence>
<comment type="similarity">
    <text evidence="1">Belongs to the ATP-dependent AMP-binding enzyme family.</text>
</comment>
<evidence type="ECO:0000256" key="1">
    <source>
        <dbReference type="ARBA" id="ARBA00006432"/>
    </source>
</evidence>
<dbReference type="PANTHER" id="PTHR43201:SF5">
    <property type="entry name" value="MEDIUM-CHAIN ACYL-COA LIGASE ACSF2, MITOCHONDRIAL"/>
    <property type="match status" value="1"/>
</dbReference>
<dbReference type="EMBL" id="CAJOBA010050773">
    <property type="protein sequence ID" value="CAF4238056.1"/>
    <property type="molecule type" value="Genomic_DNA"/>
</dbReference>
<keyword evidence="2" id="KW-0436">Ligase</keyword>
<evidence type="ECO:0000313" key="5">
    <source>
        <dbReference type="Proteomes" id="UP000682733"/>
    </source>
</evidence>
<comment type="caution">
    <text evidence="4">The sequence shown here is derived from an EMBL/GenBank/DDBJ whole genome shotgun (WGS) entry which is preliminary data.</text>
</comment>
<gene>
    <name evidence="3" type="ORF">OVA965_LOCUS34477</name>
    <name evidence="4" type="ORF">TMI583_LOCUS35396</name>
</gene>
<evidence type="ECO:0000313" key="4">
    <source>
        <dbReference type="EMBL" id="CAF4238056.1"/>
    </source>
</evidence>
<dbReference type="SUPFAM" id="SSF56801">
    <property type="entry name" value="Acetyl-CoA synthetase-like"/>
    <property type="match status" value="1"/>
</dbReference>
<proteinExistence type="inferred from homology"/>
<dbReference type="EMBL" id="CAJNOK010028966">
    <property type="protein sequence ID" value="CAF1441893.1"/>
    <property type="molecule type" value="Genomic_DNA"/>
</dbReference>
<dbReference type="Proteomes" id="UP000677228">
    <property type="component" value="Unassembled WGS sequence"/>
</dbReference>
<reference evidence="4" key="1">
    <citation type="submission" date="2021-02" db="EMBL/GenBank/DDBJ databases">
        <authorList>
            <person name="Nowell W R."/>
        </authorList>
    </citation>
    <scope>NUCLEOTIDE SEQUENCE</scope>
</reference>
<name>A0A8S2SMF5_9BILA</name>
<evidence type="ECO:0000256" key="2">
    <source>
        <dbReference type="ARBA" id="ARBA00022598"/>
    </source>
</evidence>
<dbReference type="InterPro" id="IPR045851">
    <property type="entry name" value="AMP-bd_C_sf"/>
</dbReference>
<dbReference type="Gene3D" id="3.30.300.30">
    <property type="match status" value="1"/>
</dbReference>
<protein>
    <submittedName>
        <fullName evidence="4">Uncharacterized protein</fullName>
    </submittedName>
</protein>
<organism evidence="4 5">
    <name type="scientific">Didymodactylos carnosus</name>
    <dbReference type="NCBI Taxonomy" id="1234261"/>
    <lineage>
        <taxon>Eukaryota</taxon>
        <taxon>Metazoa</taxon>
        <taxon>Spiralia</taxon>
        <taxon>Gnathifera</taxon>
        <taxon>Rotifera</taxon>
        <taxon>Eurotatoria</taxon>
        <taxon>Bdelloidea</taxon>
        <taxon>Philodinida</taxon>
        <taxon>Philodinidae</taxon>
        <taxon>Didymodactylos</taxon>
    </lineage>
</organism>
<dbReference type="GO" id="GO:0006631">
    <property type="term" value="P:fatty acid metabolic process"/>
    <property type="evidence" value="ECO:0007669"/>
    <property type="project" value="TreeGrafter"/>
</dbReference>
<dbReference type="GO" id="GO:0031956">
    <property type="term" value="F:medium-chain fatty acid-CoA ligase activity"/>
    <property type="evidence" value="ECO:0007669"/>
    <property type="project" value="TreeGrafter"/>
</dbReference>